<dbReference type="AlphaFoldDB" id="A0AAV9B2X5"/>
<evidence type="ECO:0000256" key="1">
    <source>
        <dbReference type="ARBA" id="ARBA00022679"/>
    </source>
</evidence>
<dbReference type="InterPro" id="IPR051016">
    <property type="entry name" value="Diverse_Substrate_AcTransf"/>
</dbReference>
<accession>A0AAV9B2X5</accession>
<keyword evidence="4" id="KW-1185">Reference proteome</keyword>
<evidence type="ECO:0008006" key="5">
    <source>
        <dbReference type="Google" id="ProtNLM"/>
    </source>
</evidence>
<dbReference type="SUPFAM" id="SSF55729">
    <property type="entry name" value="Acyl-CoA N-acyltransferases (Nat)"/>
    <property type="match status" value="1"/>
</dbReference>
<keyword evidence="2" id="KW-0012">Acyltransferase</keyword>
<evidence type="ECO:0000256" key="2">
    <source>
        <dbReference type="ARBA" id="ARBA00023315"/>
    </source>
</evidence>
<dbReference type="Gene3D" id="3.40.630.30">
    <property type="match status" value="1"/>
</dbReference>
<gene>
    <name evidence="3" type="ORF">QJS04_geneDACA006013</name>
</gene>
<organism evidence="3 4">
    <name type="scientific">Acorus gramineus</name>
    <name type="common">Dwarf sweet flag</name>
    <dbReference type="NCBI Taxonomy" id="55184"/>
    <lineage>
        <taxon>Eukaryota</taxon>
        <taxon>Viridiplantae</taxon>
        <taxon>Streptophyta</taxon>
        <taxon>Embryophyta</taxon>
        <taxon>Tracheophyta</taxon>
        <taxon>Spermatophyta</taxon>
        <taxon>Magnoliopsida</taxon>
        <taxon>Liliopsida</taxon>
        <taxon>Acoraceae</taxon>
        <taxon>Acorus</taxon>
    </lineage>
</organism>
<comment type="caution">
    <text evidence="3">The sequence shown here is derived from an EMBL/GenBank/DDBJ whole genome shotgun (WGS) entry which is preliminary data.</text>
</comment>
<evidence type="ECO:0000313" key="3">
    <source>
        <dbReference type="EMBL" id="KAK1270860.1"/>
    </source>
</evidence>
<name>A0AAV9B2X5_ACOGR</name>
<sequence length="65" mass="7333">MLQAEGVQRMLLSAVAVKTAEMGLGRVEWTVVDWNVDAFRFYEEMGAEELPEWRICRLSGGALES</sequence>
<dbReference type="Proteomes" id="UP001179952">
    <property type="component" value="Unassembled WGS sequence"/>
</dbReference>
<dbReference type="GO" id="GO:0008080">
    <property type="term" value="F:N-acetyltransferase activity"/>
    <property type="evidence" value="ECO:0007669"/>
    <property type="project" value="TreeGrafter"/>
</dbReference>
<reference evidence="3" key="2">
    <citation type="submission" date="2023-06" db="EMBL/GenBank/DDBJ databases">
        <authorList>
            <person name="Ma L."/>
            <person name="Liu K.-W."/>
            <person name="Li Z."/>
            <person name="Hsiao Y.-Y."/>
            <person name="Qi Y."/>
            <person name="Fu T."/>
            <person name="Tang G."/>
            <person name="Zhang D."/>
            <person name="Sun W.-H."/>
            <person name="Liu D.-K."/>
            <person name="Li Y."/>
            <person name="Chen G.-Z."/>
            <person name="Liu X.-D."/>
            <person name="Liao X.-Y."/>
            <person name="Jiang Y.-T."/>
            <person name="Yu X."/>
            <person name="Hao Y."/>
            <person name="Huang J."/>
            <person name="Zhao X.-W."/>
            <person name="Ke S."/>
            <person name="Chen Y.-Y."/>
            <person name="Wu W.-L."/>
            <person name="Hsu J.-L."/>
            <person name="Lin Y.-F."/>
            <person name="Huang M.-D."/>
            <person name="Li C.-Y."/>
            <person name="Huang L."/>
            <person name="Wang Z.-W."/>
            <person name="Zhao X."/>
            <person name="Zhong W.-Y."/>
            <person name="Peng D.-H."/>
            <person name="Ahmad S."/>
            <person name="Lan S."/>
            <person name="Zhang J.-S."/>
            <person name="Tsai W.-C."/>
            <person name="Van De Peer Y."/>
            <person name="Liu Z.-J."/>
        </authorList>
    </citation>
    <scope>NUCLEOTIDE SEQUENCE</scope>
    <source>
        <strain evidence="3">SCP</strain>
        <tissue evidence="3">Leaves</tissue>
    </source>
</reference>
<proteinExistence type="predicted"/>
<dbReference type="PANTHER" id="PTHR10545:SF29">
    <property type="entry name" value="GH14572P-RELATED"/>
    <property type="match status" value="1"/>
</dbReference>
<reference evidence="3" key="1">
    <citation type="journal article" date="2023" name="Nat. Commun.">
        <title>Diploid and tetraploid genomes of Acorus and the evolution of monocots.</title>
        <authorList>
            <person name="Ma L."/>
            <person name="Liu K.W."/>
            <person name="Li Z."/>
            <person name="Hsiao Y.Y."/>
            <person name="Qi Y."/>
            <person name="Fu T."/>
            <person name="Tang G.D."/>
            <person name="Zhang D."/>
            <person name="Sun W.H."/>
            <person name="Liu D.K."/>
            <person name="Li Y."/>
            <person name="Chen G.Z."/>
            <person name="Liu X.D."/>
            <person name="Liao X.Y."/>
            <person name="Jiang Y.T."/>
            <person name="Yu X."/>
            <person name="Hao Y."/>
            <person name="Huang J."/>
            <person name="Zhao X.W."/>
            <person name="Ke S."/>
            <person name="Chen Y.Y."/>
            <person name="Wu W.L."/>
            <person name="Hsu J.L."/>
            <person name="Lin Y.F."/>
            <person name="Huang M.D."/>
            <person name="Li C.Y."/>
            <person name="Huang L."/>
            <person name="Wang Z.W."/>
            <person name="Zhao X."/>
            <person name="Zhong W.Y."/>
            <person name="Peng D.H."/>
            <person name="Ahmad S."/>
            <person name="Lan S."/>
            <person name="Zhang J.S."/>
            <person name="Tsai W.C."/>
            <person name="Van de Peer Y."/>
            <person name="Liu Z.J."/>
        </authorList>
    </citation>
    <scope>NUCLEOTIDE SEQUENCE</scope>
    <source>
        <strain evidence="3">SCP</strain>
    </source>
</reference>
<dbReference type="InterPro" id="IPR016181">
    <property type="entry name" value="Acyl_CoA_acyltransferase"/>
</dbReference>
<keyword evidence="1" id="KW-0808">Transferase</keyword>
<dbReference type="EMBL" id="JAUJYN010000005">
    <property type="protein sequence ID" value="KAK1270860.1"/>
    <property type="molecule type" value="Genomic_DNA"/>
</dbReference>
<dbReference type="PANTHER" id="PTHR10545">
    <property type="entry name" value="DIAMINE N-ACETYLTRANSFERASE"/>
    <property type="match status" value="1"/>
</dbReference>
<protein>
    <recommendedName>
        <fullName evidence="5">N-acetyltransferase domain-containing protein</fullName>
    </recommendedName>
</protein>
<evidence type="ECO:0000313" key="4">
    <source>
        <dbReference type="Proteomes" id="UP001179952"/>
    </source>
</evidence>